<evidence type="ECO:0000256" key="5">
    <source>
        <dbReference type="ARBA" id="ARBA00022801"/>
    </source>
</evidence>
<dbReference type="InterPro" id="IPR019800">
    <property type="entry name" value="Glyco_hydro_3_AS"/>
</dbReference>
<evidence type="ECO:0000256" key="6">
    <source>
        <dbReference type="ARBA" id="ARBA00023295"/>
    </source>
</evidence>
<evidence type="ECO:0000313" key="9">
    <source>
        <dbReference type="EMBL" id="PYE49032.1"/>
    </source>
</evidence>
<evidence type="ECO:0000256" key="4">
    <source>
        <dbReference type="ARBA" id="ARBA00022729"/>
    </source>
</evidence>
<dbReference type="InterPro" id="IPR013783">
    <property type="entry name" value="Ig-like_fold"/>
</dbReference>
<dbReference type="EMBL" id="QJSW01000006">
    <property type="protein sequence ID" value="PYE49032.1"/>
    <property type="molecule type" value="Genomic_DNA"/>
</dbReference>
<feature type="domain" description="Fibronectin type III-like" evidence="8">
    <location>
        <begin position="762"/>
        <end position="831"/>
    </location>
</feature>
<sequence length="843" mass="93137">MIQEIWSSIAKTDAFNMKFTFEITKDEAASVQAGITMRMEPLDFRVQFKPTSLVDGELKAVGFSHFFGEKPVELEMTFTQEAFHGFILFPKIGRLDLKGMRGAGPSLLDGLKEEVRQLLPREVKERSNEEIAGEVEALLARMTLKDKIGQMSQTMASAFSFGNTVIADSPQQMVEEGRVGSILGAFDMNKVYELQRIAVEKSPLGIPLFFNADVIHGYQTIFPVPLAWSCSWNMDSIRRAASISAKEAAASGITYNHGPMVDVTRDPRWGRVVEGAGEDPFLGSEIAKALVQGYQGDSLSDRNTIIACLKHFVAYGAVEAGRDYNTVDVSDQRLREVYLPPFKAGVEAGAGSVMNSFNTINGIPVAGNKDILNTLLREELGFNGMVISDYGSISELIMHGVAKDKKQAAQQAINATLDIEMVTSVYAEVLPQLIVEGLVQEAQLDEAVKRILTFKYKTGIMDDPYRYIRPEEAEQLYMSEEHLQASLDLAHQSIVLLKNDQTLPLSPENSTIALIGPFSNSKDLLGSWQFTNYAEQTVTIAKGIEDKLHHPEKLLIVQGCEVEQAIDGGVEQAVRAARQSDIVILSLGEHSEQSGEAASRSKLTLPDAQLELAREVMKTGKPVIVLLTNGRPLVLGDLHEQANAIVETWYLGAQAGHAIADVLFGDYNPSGKLTMSFPQNEGQIPVYYNHFSTGRPANARQGKYASKYLDTPNDPLYCFGFGLSYTSYEYSDLTLNTTKLRRDEELTASITLRNVGAMEGEEIVQMYIQDITGSVVRPVKELKGFKKVRLKPGESQIIEFEINEALLKFHNKNSDFVAEDGEFKLFIGPNSAELQSCDFELIV</sequence>
<gene>
    <name evidence="9" type="ORF">DFQ00_10612</name>
</gene>
<evidence type="ECO:0000256" key="7">
    <source>
        <dbReference type="RuleBase" id="RU361161"/>
    </source>
</evidence>
<dbReference type="Pfam" id="PF14310">
    <property type="entry name" value="Fn3-like"/>
    <property type="match status" value="1"/>
</dbReference>
<dbReference type="NCBIfam" id="NF011678">
    <property type="entry name" value="PRK15098.1"/>
    <property type="match status" value="1"/>
</dbReference>
<dbReference type="InterPro" id="IPR051915">
    <property type="entry name" value="Cellulose_Degrad_GH3"/>
</dbReference>
<dbReference type="GO" id="GO:0008422">
    <property type="term" value="F:beta-glucosidase activity"/>
    <property type="evidence" value="ECO:0007669"/>
    <property type="project" value="UniProtKB-EC"/>
</dbReference>
<dbReference type="InterPro" id="IPR026891">
    <property type="entry name" value="Fn3-like"/>
</dbReference>
<dbReference type="InterPro" id="IPR002772">
    <property type="entry name" value="Glyco_hydro_3_C"/>
</dbReference>
<dbReference type="Pfam" id="PF00933">
    <property type="entry name" value="Glyco_hydro_3"/>
    <property type="match status" value="1"/>
</dbReference>
<dbReference type="FunFam" id="3.20.20.300:FF:000005">
    <property type="entry name" value="Periplasmic beta-glucosidase"/>
    <property type="match status" value="1"/>
</dbReference>
<dbReference type="EC" id="3.2.1.21" evidence="3"/>
<dbReference type="RefSeq" id="WP_244213794.1">
    <property type="nucleotide sequence ID" value="NZ_CP054614.1"/>
</dbReference>
<comment type="similarity">
    <text evidence="2 7">Belongs to the glycosyl hydrolase 3 family.</text>
</comment>
<protein>
    <recommendedName>
        <fullName evidence="3">beta-glucosidase</fullName>
        <ecNumber evidence="3">3.2.1.21</ecNumber>
    </recommendedName>
</protein>
<proteinExistence type="inferred from homology"/>
<dbReference type="PANTHER" id="PTHR30620">
    <property type="entry name" value="PERIPLASMIC BETA-GLUCOSIDASE-RELATED"/>
    <property type="match status" value="1"/>
</dbReference>
<dbReference type="Gene3D" id="3.40.50.1700">
    <property type="entry name" value="Glycoside hydrolase family 3 C-terminal domain"/>
    <property type="match status" value="1"/>
</dbReference>
<keyword evidence="4" id="KW-0732">Signal</keyword>
<evidence type="ECO:0000256" key="2">
    <source>
        <dbReference type="ARBA" id="ARBA00005336"/>
    </source>
</evidence>
<dbReference type="InterPro" id="IPR036962">
    <property type="entry name" value="Glyco_hydro_3_N_sf"/>
</dbReference>
<dbReference type="InterPro" id="IPR036881">
    <property type="entry name" value="Glyco_hydro_3_C_sf"/>
</dbReference>
<dbReference type="SUPFAM" id="SSF52279">
    <property type="entry name" value="Beta-D-glucan exohydrolase, C-terminal domain"/>
    <property type="match status" value="1"/>
</dbReference>
<dbReference type="Proteomes" id="UP000247790">
    <property type="component" value="Unassembled WGS sequence"/>
</dbReference>
<name>A0A2V4WMP6_PAEBA</name>
<evidence type="ECO:0000256" key="3">
    <source>
        <dbReference type="ARBA" id="ARBA00012744"/>
    </source>
</evidence>
<dbReference type="FunFam" id="2.60.40.10:FF:000495">
    <property type="entry name" value="Periplasmic beta-glucosidase"/>
    <property type="match status" value="1"/>
</dbReference>
<comment type="caution">
    <text evidence="9">The sequence shown here is derived from an EMBL/GenBank/DDBJ whole genome shotgun (WGS) entry which is preliminary data.</text>
</comment>
<dbReference type="InterPro" id="IPR017853">
    <property type="entry name" value="GH"/>
</dbReference>
<evidence type="ECO:0000313" key="10">
    <source>
        <dbReference type="Proteomes" id="UP000247790"/>
    </source>
</evidence>
<reference evidence="9 10" key="1">
    <citation type="submission" date="2018-06" db="EMBL/GenBank/DDBJ databases">
        <title>Genomic Encyclopedia of Type Strains, Phase III (KMG-III): the genomes of soil and plant-associated and newly described type strains.</title>
        <authorList>
            <person name="Whitman W."/>
        </authorList>
    </citation>
    <scope>NUCLEOTIDE SEQUENCE [LARGE SCALE GENOMIC DNA]</scope>
    <source>
        <strain evidence="9 10">CECT 7022</strain>
    </source>
</reference>
<organism evidence="9 10">
    <name type="scientific">Paenibacillus barcinonensis</name>
    <dbReference type="NCBI Taxonomy" id="198119"/>
    <lineage>
        <taxon>Bacteria</taxon>
        <taxon>Bacillati</taxon>
        <taxon>Bacillota</taxon>
        <taxon>Bacilli</taxon>
        <taxon>Bacillales</taxon>
        <taxon>Paenibacillaceae</taxon>
        <taxon>Paenibacillus</taxon>
    </lineage>
</organism>
<dbReference type="Gene3D" id="2.60.40.10">
    <property type="entry name" value="Immunoglobulins"/>
    <property type="match status" value="1"/>
</dbReference>
<accession>A0A2V4WMP6</accession>
<evidence type="ECO:0000259" key="8">
    <source>
        <dbReference type="SMART" id="SM01217"/>
    </source>
</evidence>
<dbReference type="PRINTS" id="PR00133">
    <property type="entry name" value="GLHYDRLASE3"/>
</dbReference>
<dbReference type="PANTHER" id="PTHR30620:SF16">
    <property type="entry name" value="LYSOSOMAL BETA GLUCOSIDASE"/>
    <property type="match status" value="1"/>
</dbReference>
<dbReference type="AlphaFoldDB" id="A0A2V4WMP6"/>
<dbReference type="InterPro" id="IPR001764">
    <property type="entry name" value="Glyco_hydro_3_N"/>
</dbReference>
<keyword evidence="6 7" id="KW-0326">Glycosidase</keyword>
<keyword evidence="5 7" id="KW-0378">Hydrolase</keyword>
<dbReference type="Gene3D" id="3.20.20.300">
    <property type="entry name" value="Glycoside hydrolase, family 3, N-terminal domain"/>
    <property type="match status" value="1"/>
</dbReference>
<dbReference type="PROSITE" id="PS00775">
    <property type="entry name" value="GLYCOSYL_HYDROL_F3"/>
    <property type="match status" value="1"/>
</dbReference>
<dbReference type="Pfam" id="PF01915">
    <property type="entry name" value="Glyco_hydro_3_C"/>
    <property type="match status" value="1"/>
</dbReference>
<dbReference type="SMART" id="SM01217">
    <property type="entry name" value="Fn3_like"/>
    <property type="match status" value="1"/>
</dbReference>
<dbReference type="SUPFAM" id="SSF51445">
    <property type="entry name" value="(Trans)glycosidases"/>
    <property type="match status" value="1"/>
</dbReference>
<dbReference type="GO" id="GO:0009251">
    <property type="term" value="P:glucan catabolic process"/>
    <property type="evidence" value="ECO:0007669"/>
    <property type="project" value="TreeGrafter"/>
</dbReference>
<comment type="catalytic activity">
    <reaction evidence="1">
        <text>Hydrolysis of terminal, non-reducing beta-D-glucosyl residues with release of beta-D-glucose.</text>
        <dbReference type="EC" id="3.2.1.21"/>
    </reaction>
</comment>
<evidence type="ECO:0000256" key="1">
    <source>
        <dbReference type="ARBA" id="ARBA00000448"/>
    </source>
</evidence>